<dbReference type="Pfam" id="PF00753">
    <property type="entry name" value="Lactamase_B"/>
    <property type="match status" value="1"/>
</dbReference>
<dbReference type="EMBL" id="CP050313">
    <property type="protein sequence ID" value="QIR14555.1"/>
    <property type="molecule type" value="Genomic_DNA"/>
</dbReference>
<gene>
    <name evidence="7 9" type="primary">gloB</name>
    <name evidence="9" type="ORF">HBH39_08700</name>
</gene>
<dbReference type="PANTHER" id="PTHR43705">
    <property type="entry name" value="HYDROXYACYLGLUTATHIONE HYDROLASE"/>
    <property type="match status" value="1"/>
</dbReference>
<feature type="binding site" evidence="7">
    <location>
        <position position="54"/>
    </location>
    <ligand>
        <name>Zn(2+)</name>
        <dbReference type="ChEBI" id="CHEBI:29105"/>
        <label>1</label>
    </ligand>
</feature>
<dbReference type="KEGG" id="saes:HBH39_08700"/>
<comment type="cofactor">
    <cofactor evidence="7">
        <name>Zn(2+)</name>
        <dbReference type="ChEBI" id="CHEBI:29105"/>
    </cofactor>
    <text evidence="7">Binds 2 Zn(2+) ions per subunit.</text>
</comment>
<dbReference type="InterPro" id="IPR001279">
    <property type="entry name" value="Metallo-B-lactamas"/>
</dbReference>
<dbReference type="SUPFAM" id="SSF56281">
    <property type="entry name" value="Metallo-hydrolase/oxidoreductase"/>
    <property type="match status" value="1"/>
</dbReference>
<feature type="binding site" evidence="7">
    <location>
        <position position="135"/>
    </location>
    <ligand>
        <name>Zn(2+)</name>
        <dbReference type="ChEBI" id="CHEBI:29105"/>
        <label>2</label>
    </ligand>
</feature>
<evidence type="ECO:0000256" key="7">
    <source>
        <dbReference type="HAMAP-Rule" id="MF_01374"/>
    </source>
</evidence>
<feature type="binding site" evidence="7">
    <location>
        <position position="56"/>
    </location>
    <ligand>
        <name>Zn(2+)</name>
        <dbReference type="ChEBI" id="CHEBI:29105"/>
        <label>1</label>
    </ligand>
</feature>
<sequence>MIQIHTIPAFTDNYIWLIRPTNRAAIVVDPGCAKSVISYLEQHEIQLAAILVTHHHNDHTGGIELLQQHYNNTLAVYGPGNENISGITVPIVLSEHSQMTLNIAELDSSIRVISVPGHTSGHLAYLIDGNLFCGDTLFSGGCGRLFEGTAEQMAKSLSLLAALPKETKVYCAHEYTEANLAFAKVVMPDNVALSSYQKKVISLRKLNQATIPSTIETESQINPFLRCETTEVQLQLSSHFNQIISNEIQAFTLLRQYKDNF</sequence>
<dbReference type="InterPro" id="IPR036866">
    <property type="entry name" value="RibonucZ/Hydroxyglut_hydro"/>
</dbReference>
<evidence type="ECO:0000256" key="3">
    <source>
        <dbReference type="ARBA" id="ARBA00006759"/>
    </source>
</evidence>
<feature type="domain" description="Metallo-beta-lactamase" evidence="8">
    <location>
        <begin position="12"/>
        <end position="173"/>
    </location>
</feature>
<feature type="binding site" evidence="7">
    <location>
        <position position="59"/>
    </location>
    <ligand>
        <name>Zn(2+)</name>
        <dbReference type="ChEBI" id="CHEBI:29105"/>
        <label>2</label>
    </ligand>
</feature>
<dbReference type="SMART" id="SM00849">
    <property type="entry name" value="Lactamase_B"/>
    <property type="match status" value="1"/>
</dbReference>
<dbReference type="PANTHER" id="PTHR43705:SF1">
    <property type="entry name" value="HYDROXYACYLGLUTATHIONE HYDROLASE GLOB"/>
    <property type="match status" value="1"/>
</dbReference>
<dbReference type="CDD" id="cd07723">
    <property type="entry name" value="hydroxyacylglutathione_hydrolase_MBL-fold"/>
    <property type="match status" value="1"/>
</dbReference>
<feature type="binding site" evidence="7">
    <location>
        <position position="135"/>
    </location>
    <ligand>
        <name>Zn(2+)</name>
        <dbReference type="ChEBI" id="CHEBI:29105"/>
        <label>1</label>
    </ligand>
</feature>
<keyword evidence="5 7" id="KW-0378">Hydrolase</keyword>
<comment type="pathway">
    <text evidence="2 7">Secondary metabolite metabolism; methylglyoxal degradation; (R)-lactate from methylglyoxal: step 2/2.</text>
</comment>
<dbReference type="RefSeq" id="WP_167677429.1">
    <property type="nucleotide sequence ID" value="NZ_CP050313.1"/>
</dbReference>
<comment type="subunit">
    <text evidence="7">Monomer.</text>
</comment>
<keyword evidence="6 7" id="KW-0862">Zinc</keyword>
<dbReference type="GO" id="GO:0019243">
    <property type="term" value="P:methylglyoxal catabolic process to D-lactate via S-lactoyl-glutathione"/>
    <property type="evidence" value="ECO:0007669"/>
    <property type="project" value="UniProtKB-UniRule"/>
</dbReference>
<dbReference type="HAMAP" id="MF_01374">
    <property type="entry name" value="Glyoxalase_2"/>
    <property type="match status" value="1"/>
</dbReference>
<keyword evidence="10" id="KW-1185">Reference proteome</keyword>
<name>A0A6G9QKG4_9GAMM</name>
<comment type="catalytic activity">
    <reaction evidence="1 7">
        <text>an S-(2-hydroxyacyl)glutathione + H2O = a 2-hydroxy carboxylate + glutathione + H(+)</text>
        <dbReference type="Rhea" id="RHEA:21864"/>
        <dbReference type="ChEBI" id="CHEBI:15377"/>
        <dbReference type="ChEBI" id="CHEBI:15378"/>
        <dbReference type="ChEBI" id="CHEBI:57925"/>
        <dbReference type="ChEBI" id="CHEBI:58896"/>
        <dbReference type="ChEBI" id="CHEBI:71261"/>
        <dbReference type="EC" id="3.1.2.6"/>
    </reaction>
</comment>
<keyword evidence="4 7" id="KW-0479">Metal-binding</keyword>
<dbReference type="EC" id="3.1.2.6" evidence="7"/>
<dbReference type="Proteomes" id="UP000502608">
    <property type="component" value="Chromosome"/>
</dbReference>
<organism evidence="9 10">
    <name type="scientific">Shewanella aestuarii</name>
    <dbReference type="NCBI Taxonomy" id="1028752"/>
    <lineage>
        <taxon>Bacteria</taxon>
        <taxon>Pseudomonadati</taxon>
        <taxon>Pseudomonadota</taxon>
        <taxon>Gammaproteobacteria</taxon>
        <taxon>Alteromonadales</taxon>
        <taxon>Shewanellaceae</taxon>
        <taxon>Shewanella</taxon>
    </lineage>
</organism>
<proteinExistence type="inferred from homology"/>
<comment type="similarity">
    <text evidence="3 7">Belongs to the metallo-beta-lactamase superfamily. Glyoxalase II family.</text>
</comment>
<evidence type="ECO:0000256" key="2">
    <source>
        <dbReference type="ARBA" id="ARBA00004963"/>
    </source>
</evidence>
<dbReference type="Pfam" id="PF16123">
    <property type="entry name" value="HAGH_C"/>
    <property type="match status" value="1"/>
</dbReference>
<evidence type="ECO:0000256" key="6">
    <source>
        <dbReference type="ARBA" id="ARBA00022833"/>
    </source>
</evidence>
<comment type="function">
    <text evidence="7">Thiolesterase that catalyzes the hydrolysis of S-D-lactoyl-glutathione to form glutathione and D-lactic acid.</text>
</comment>
<dbReference type="UniPathway" id="UPA00619">
    <property type="reaction ID" value="UER00676"/>
</dbReference>
<reference evidence="9 10" key="1">
    <citation type="submission" date="2020-03" db="EMBL/GenBank/DDBJ databases">
        <title>Complete genome sequence of Shewanella sp.</title>
        <authorList>
            <person name="Kim Y.-S."/>
            <person name="Kim S.-J."/>
            <person name="Jung H.-K."/>
            <person name="Kim K.-H."/>
        </authorList>
    </citation>
    <scope>NUCLEOTIDE SEQUENCE [LARGE SCALE GENOMIC DNA]</scope>
    <source>
        <strain evidence="9 10">PN3F2</strain>
    </source>
</reference>
<dbReference type="GO" id="GO:0004416">
    <property type="term" value="F:hydroxyacylglutathione hydrolase activity"/>
    <property type="evidence" value="ECO:0007669"/>
    <property type="project" value="UniProtKB-UniRule"/>
</dbReference>
<dbReference type="NCBIfam" id="TIGR03413">
    <property type="entry name" value="GSH_gloB"/>
    <property type="match status" value="1"/>
</dbReference>
<evidence type="ECO:0000256" key="4">
    <source>
        <dbReference type="ARBA" id="ARBA00022723"/>
    </source>
</evidence>
<evidence type="ECO:0000313" key="9">
    <source>
        <dbReference type="EMBL" id="QIR14555.1"/>
    </source>
</evidence>
<accession>A0A6G9QKG4</accession>
<feature type="binding site" evidence="7">
    <location>
        <position position="118"/>
    </location>
    <ligand>
        <name>Zn(2+)</name>
        <dbReference type="ChEBI" id="CHEBI:29105"/>
        <label>1</label>
    </ligand>
</feature>
<dbReference type="InterPro" id="IPR017782">
    <property type="entry name" value="Hydroxyacylglutathione_Hdrlase"/>
</dbReference>
<feature type="binding site" evidence="7">
    <location>
        <position position="58"/>
    </location>
    <ligand>
        <name>Zn(2+)</name>
        <dbReference type="ChEBI" id="CHEBI:29105"/>
        <label>2</label>
    </ligand>
</feature>
<dbReference type="GO" id="GO:0046872">
    <property type="term" value="F:metal ion binding"/>
    <property type="evidence" value="ECO:0007669"/>
    <property type="project" value="UniProtKB-KW"/>
</dbReference>
<evidence type="ECO:0000259" key="8">
    <source>
        <dbReference type="SMART" id="SM00849"/>
    </source>
</evidence>
<evidence type="ECO:0000256" key="1">
    <source>
        <dbReference type="ARBA" id="ARBA00001623"/>
    </source>
</evidence>
<dbReference type="InterPro" id="IPR035680">
    <property type="entry name" value="Clx_II_MBL"/>
</dbReference>
<dbReference type="AlphaFoldDB" id="A0A6G9QKG4"/>
<evidence type="ECO:0000256" key="5">
    <source>
        <dbReference type="ARBA" id="ARBA00022801"/>
    </source>
</evidence>
<feature type="binding site" evidence="7">
    <location>
        <position position="173"/>
    </location>
    <ligand>
        <name>Zn(2+)</name>
        <dbReference type="ChEBI" id="CHEBI:29105"/>
        <label>2</label>
    </ligand>
</feature>
<dbReference type="Gene3D" id="3.60.15.10">
    <property type="entry name" value="Ribonuclease Z/Hydroxyacylglutathione hydrolase-like"/>
    <property type="match status" value="1"/>
</dbReference>
<protein>
    <recommendedName>
        <fullName evidence="7">Hydroxyacylglutathione hydrolase</fullName>
        <ecNumber evidence="7">3.1.2.6</ecNumber>
    </recommendedName>
    <alternativeName>
        <fullName evidence="7">Glyoxalase II</fullName>
        <shortName evidence="7">Glx II</shortName>
    </alternativeName>
</protein>
<dbReference type="InterPro" id="IPR050110">
    <property type="entry name" value="Glyoxalase_II_hydrolase"/>
</dbReference>
<dbReference type="PIRSF" id="PIRSF005457">
    <property type="entry name" value="Glx"/>
    <property type="match status" value="1"/>
</dbReference>
<dbReference type="InterPro" id="IPR032282">
    <property type="entry name" value="HAGH_C"/>
</dbReference>
<evidence type="ECO:0000313" key="10">
    <source>
        <dbReference type="Proteomes" id="UP000502608"/>
    </source>
</evidence>